<organism evidence="9">
    <name type="scientific">marine sediment metagenome</name>
    <dbReference type="NCBI Taxonomy" id="412755"/>
    <lineage>
        <taxon>unclassified sequences</taxon>
        <taxon>metagenomes</taxon>
        <taxon>ecological metagenomes</taxon>
    </lineage>
</organism>
<feature type="transmembrane region" description="Helical" evidence="8">
    <location>
        <begin position="278"/>
        <end position="297"/>
    </location>
</feature>
<evidence type="ECO:0000256" key="8">
    <source>
        <dbReference type="SAM" id="Phobius"/>
    </source>
</evidence>
<feature type="transmembrane region" description="Helical" evidence="8">
    <location>
        <begin position="186"/>
        <end position="209"/>
    </location>
</feature>
<evidence type="ECO:0000256" key="3">
    <source>
        <dbReference type="ARBA" id="ARBA00022692"/>
    </source>
</evidence>
<evidence type="ECO:0008006" key="10">
    <source>
        <dbReference type="Google" id="ProtNLM"/>
    </source>
</evidence>
<comment type="caution">
    <text evidence="9">The sequence shown here is derived from an EMBL/GenBank/DDBJ whole genome shotgun (WGS) entry which is preliminary data.</text>
</comment>
<feature type="transmembrane region" description="Helical" evidence="8">
    <location>
        <begin position="441"/>
        <end position="462"/>
    </location>
</feature>
<dbReference type="EMBL" id="LAZR01005732">
    <property type="protein sequence ID" value="KKM97563.1"/>
    <property type="molecule type" value="Genomic_DNA"/>
</dbReference>
<feature type="transmembrane region" description="Helical" evidence="8">
    <location>
        <begin position="163"/>
        <end position="180"/>
    </location>
</feature>
<evidence type="ECO:0000313" key="9">
    <source>
        <dbReference type="EMBL" id="KKM97563.1"/>
    </source>
</evidence>
<dbReference type="AlphaFoldDB" id="A0A0F9LVY0"/>
<proteinExistence type="inferred from homology"/>
<feature type="transmembrane region" description="Helical" evidence="8">
    <location>
        <begin position="410"/>
        <end position="429"/>
    </location>
</feature>
<name>A0A0F9LVY0_9ZZZZ</name>
<dbReference type="PRINTS" id="PR01806">
    <property type="entry name" value="VIRFACTRMVIN"/>
</dbReference>
<keyword evidence="4" id="KW-0133">Cell shape</keyword>
<dbReference type="GO" id="GO:0008360">
    <property type="term" value="P:regulation of cell shape"/>
    <property type="evidence" value="ECO:0007669"/>
    <property type="project" value="UniProtKB-KW"/>
</dbReference>
<keyword evidence="2" id="KW-1003">Cell membrane</keyword>
<evidence type="ECO:0000256" key="4">
    <source>
        <dbReference type="ARBA" id="ARBA00022960"/>
    </source>
</evidence>
<dbReference type="NCBIfam" id="TIGR01695">
    <property type="entry name" value="murJ_mviN"/>
    <property type="match status" value="1"/>
</dbReference>
<evidence type="ECO:0000256" key="1">
    <source>
        <dbReference type="ARBA" id="ARBA00004651"/>
    </source>
</evidence>
<dbReference type="PANTHER" id="PTHR47019:SF1">
    <property type="entry name" value="LIPID II FLIPPASE MURJ"/>
    <property type="match status" value="1"/>
</dbReference>
<feature type="transmembrane region" description="Helical" evidence="8">
    <location>
        <begin position="230"/>
        <end position="249"/>
    </location>
</feature>
<gene>
    <name evidence="9" type="ORF">LCGC14_1166740</name>
</gene>
<protein>
    <recommendedName>
        <fullName evidence="10">Polysaccharide biosynthesis protein C-terminal domain-containing protein</fullName>
    </recommendedName>
</protein>
<feature type="transmembrane region" description="Helical" evidence="8">
    <location>
        <begin position="94"/>
        <end position="115"/>
    </location>
</feature>
<evidence type="ECO:0000256" key="5">
    <source>
        <dbReference type="ARBA" id="ARBA00022984"/>
    </source>
</evidence>
<dbReference type="PANTHER" id="PTHR47019">
    <property type="entry name" value="LIPID II FLIPPASE MURJ"/>
    <property type="match status" value="1"/>
</dbReference>
<keyword evidence="3 8" id="KW-0812">Transmembrane</keyword>
<keyword evidence="5" id="KW-0573">Peptidoglycan synthesis</keyword>
<dbReference type="HAMAP" id="MF_02078">
    <property type="entry name" value="MurJ_MviN"/>
    <property type="match status" value="1"/>
</dbReference>
<dbReference type="InterPro" id="IPR051050">
    <property type="entry name" value="Lipid_II_flippase_MurJ/MviN"/>
</dbReference>
<dbReference type="GO" id="GO:0034204">
    <property type="term" value="P:lipid translocation"/>
    <property type="evidence" value="ECO:0007669"/>
    <property type="project" value="TreeGrafter"/>
</dbReference>
<dbReference type="InterPro" id="IPR004268">
    <property type="entry name" value="MurJ"/>
</dbReference>
<sequence length="520" mass="57233">MSVHAKGIARLAIIVALMVVVAKLLVFILEILLAAWFGTTFVKDAYLVALVIPYLIFIVGTETMLVSFVPIFMTLLAQGNSEDTGEVVSSVMNISFLFLTIICIVYVLLAPWIIPLIAPGFDEESLSLAVQLTRIISPIIIWGGLIGLLVALLNSFKRFTLTALRFALYNSIIIGFLYFFRARMGIFSLALAVSGAALAQFFLLLAGLWKRRKYYRFTMNLKHPQVRTMGMAVIPVIVGGVLIQLNFLIERVMASGLAEGSISSLDFGYKLMRMPFEIFAVTIATVVFPSIAGLVIAEEGSRLRQVFVSSLKMIAFITIPATVILIVVRVPLIQVLFQRGEFNAASTRMTATALLYYSFGLFFHAANYIFIRTYYAFKDFLTPLKLGVITIGLYIFFNFIFIGYLKHGGLALGSSLAAVCYSVMLLTVLQKKMVNLGRIDLWGSFAKILAASLVMGLTLLLMGKIGLDSAAAKTAFLLGIGVLSYGAACFVFKVEEAGKLWKMGRQFIMKRLNLLSGKVS</sequence>
<accession>A0A0F9LVY0</accession>
<reference evidence="9" key="1">
    <citation type="journal article" date="2015" name="Nature">
        <title>Complex archaea that bridge the gap between prokaryotes and eukaryotes.</title>
        <authorList>
            <person name="Spang A."/>
            <person name="Saw J.H."/>
            <person name="Jorgensen S.L."/>
            <person name="Zaremba-Niedzwiedzka K."/>
            <person name="Martijn J."/>
            <person name="Lind A.E."/>
            <person name="van Eijk R."/>
            <person name="Schleper C."/>
            <person name="Guy L."/>
            <person name="Ettema T.J."/>
        </authorList>
    </citation>
    <scope>NUCLEOTIDE SEQUENCE</scope>
</reference>
<keyword evidence="7 8" id="KW-0472">Membrane</keyword>
<feature type="transmembrane region" description="Helical" evidence="8">
    <location>
        <begin position="353"/>
        <end position="371"/>
    </location>
</feature>
<feature type="transmembrane region" description="Helical" evidence="8">
    <location>
        <begin position="309"/>
        <end position="333"/>
    </location>
</feature>
<feature type="transmembrane region" description="Helical" evidence="8">
    <location>
        <begin position="45"/>
        <end position="73"/>
    </location>
</feature>
<dbReference type="Pfam" id="PF03023">
    <property type="entry name" value="MurJ"/>
    <property type="match status" value="1"/>
</dbReference>
<feature type="transmembrane region" description="Helical" evidence="8">
    <location>
        <begin position="12"/>
        <end position="39"/>
    </location>
</feature>
<feature type="transmembrane region" description="Helical" evidence="8">
    <location>
        <begin position="383"/>
        <end position="404"/>
    </location>
</feature>
<feature type="transmembrane region" description="Helical" evidence="8">
    <location>
        <begin position="135"/>
        <end position="156"/>
    </location>
</feature>
<dbReference type="PIRSF" id="PIRSF002869">
    <property type="entry name" value="MviN"/>
    <property type="match status" value="1"/>
</dbReference>
<evidence type="ECO:0000256" key="6">
    <source>
        <dbReference type="ARBA" id="ARBA00022989"/>
    </source>
</evidence>
<dbReference type="CDD" id="cd13123">
    <property type="entry name" value="MATE_MurJ_like"/>
    <property type="match status" value="1"/>
</dbReference>
<dbReference type="GO" id="GO:0009252">
    <property type="term" value="P:peptidoglycan biosynthetic process"/>
    <property type="evidence" value="ECO:0007669"/>
    <property type="project" value="UniProtKB-KW"/>
</dbReference>
<dbReference type="GO" id="GO:0015648">
    <property type="term" value="F:lipid-linked peptidoglycan transporter activity"/>
    <property type="evidence" value="ECO:0007669"/>
    <property type="project" value="TreeGrafter"/>
</dbReference>
<evidence type="ECO:0000256" key="2">
    <source>
        <dbReference type="ARBA" id="ARBA00022475"/>
    </source>
</evidence>
<keyword evidence="6 8" id="KW-1133">Transmembrane helix</keyword>
<comment type="subcellular location">
    <subcellularLocation>
        <location evidence="1">Cell membrane</location>
        <topology evidence="1">Multi-pass membrane protein</topology>
    </subcellularLocation>
</comment>
<evidence type="ECO:0000256" key="7">
    <source>
        <dbReference type="ARBA" id="ARBA00023136"/>
    </source>
</evidence>
<feature type="transmembrane region" description="Helical" evidence="8">
    <location>
        <begin position="474"/>
        <end position="494"/>
    </location>
</feature>
<dbReference type="GO" id="GO:0005886">
    <property type="term" value="C:plasma membrane"/>
    <property type="evidence" value="ECO:0007669"/>
    <property type="project" value="UniProtKB-SubCell"/>
</dbReference>